<gene>
    <name evidence="2" type="ORF">FYJ83_11035</name>
</gene>
<feature type="domain" description="GGDEF" evidence="1">
    <location>
        <begin position="117"/>
        <end position="242"/>
    </location>
</feature>
<keyword evidence="3" id="KW-1185">Reference proteome</keyword>
<comment type="caution">
    <text evidence="2">The sequence shown here is derived from an EMBL/GenBank/DDBJ whole genome shotgun (WGS) entry which is preliminary data.</text>
</comment>
<dbReference type="Proteomes" id="UP000469523">
    <property type="component" value="Unassembled WGS sequence"/>
</dbReference>
<dbReference type="Gene3D" id="3.30.70.270">
    <property type="match status" value="1"/>
</dbReference>
<dbReference type="InterPro" id="IPR000160">
    <property type="entry name" value="GGDEF_dom"/>
</dbReference>
<reference evidence="2 3" key="1">
    <citation type="submission" date="2019-09" db="EMBL/GenBank/DDBJ databases">
        <title>In-depth cultivation of the pig gut microbiome towards novel bacterial diversity and tailored functional studies.</title>
        <authorList>
            <person name="Wylensek D."/>
            <person name="Hitch T.C.A."/>
            <person name="Clavel T."/>
        </authorList>
    </citation>
    <scope>NUCLEOTIDE SEQUENCE [LARGE SCALE GENOMIC DNA]</scope>
    <source>
        <strain evidence="2 3">WCA3-693-APC-4?</strain>
    </source>
</reference>
<dbReference type="NCBIfam" id="TIGR00254">
    <property type="entry name" value="GGDEF"/>
    <property type="match status" value="1"/>
</dbReference>
<dbReference type="InterPro" id="IPR043128">
    <property type="entry name" value="Rev_trsase/Diguanyl_cyclase"/>
</dbReference>
<dbReference type="GO" id="GO:0043709">
    <property type="term" value="P:cell adhesion involved in single-species biofilm formation"/>
    <property type="evidence" value="ECO:0007669"/>
    <property type="project" value="TreeGrafter"/>
</dbReference>
<dbReference type="CDD" id="cd01949">
    <property type="entry name" value="GGDEF"/>
    <property type="match status" value="1"/>
</dbReference>
<protein>
    <submittedName>
        <fullName evidence="2">GGDEF domain-containing protein</fullName>
    </submittedName>
</protein>
<evidence type="ECO:0000313" key="2">
    <source>
        <dbReference type="EMBL" id="MSU02003.1"/>
    </source>
</evidence>
<dbReference type="AlphaFoldDB" id="A0A6N7XX24"/>
<evidence type="ECO:0000313" key="3">
    <source>
        <dbReference type="Proteomes" id="UP000469523"/>
    </source>
</evidence>
<proteinExistence type="predicted"/>
<organism evidence="2 3">
    <name type="scientific">Tissierella pigra</name>
    <dbReference type="NCBI Taxonomy" id="2607614"/>
    <lineage>
        <taxon>Bacteria</taxon>
        <taxon>Bacillati</taxon>
        <taxon>Bacillota</taxon>
        <taxon>Tissierellia</taxon>
        <taxon>Tissierellales</taxon>
        <taxon>Tissierellaceae</taxon>
        <taxon>Tissierella</taxon>
    </lineage>
</organism>
<dbReference type="PANTHER" id="PTHR45138">
    <property type="entry name" value="REGULATORY COMPONENTS OF SENSORY TRANSDUCTION SYSTEM"/>
    <property type="match status" value="1"/>
</dbReference>
<dbReference type="Pfam" id="PF00990">
    <property type="entry name" value="GGDEF"/>
    <property type="match status" value="1"/>
</dbReference>
<dbReference type="EMBL" id="VUNQ01000022">
    <property type="protein sequence ID" value="MSU02003.1"/>
    <property type="molecule type" value="Genomic_DNA"/>
</dbReference>
<dbReference type="RefSeq" id="WP_154440587.1">
    <property type="nucleotide sequence ID" value="NZ_VUNQ01000022.1"/>
</dbReference>
<dbReference type="GO" id="GO:0005886">
    <property type="term" value="C:plasma membrane"/>
    <property type="evidence" value="ECO:0007669"/>
    <property type="project" value="TreeGrafter"/>
</dbReference>
<dbReference type="InterPro" id="IPR029787">
    <property type="entry name" value="Nucleotide_cyclase"/>
</dbReference>
<accession>A0A6N7XX24</accession>
<dbReference type="PANTHER" id="PTHR45138:SF9">
    <property type="entry name" value="DIGUANYLATE CYCLASE DGCM-RELATED"/>
    <property type="match status" value="1"/>
</dbReference>
<dbReference type="GO" id="GO:0052621">
    <property type="term" value="F:diguanylate cyclase activity"/>
    <property type="evidence" value="ECO:0007669"/>
    <property type="project" value="TreeGrafter"/>
</dbReference>
<dbReference type="GO" id="GO:1902201">
    <property type="term" value="P:negative regulation of bacterial-type flagellum-dependent cell motility"/>
    <property type="evidence" value="ECO:0007669"/>
    <property type="project" value="TreeGrafter"/>
</dbReference>
<evidence type="ECO:0000259" key="1">
    <source>
        <dbReference type="PROSITE" id="PS50887"/>
    </source>
</evidence>
<dbReference type="PROSITE" id="PS50887">
    <property type="entry name" value="GGDEF"/>
    <property type="match status" value="1"/>
</dbReference>
<dbReference type="InterPro" id="IPR050469">
    <property type="entry name" value="Diguanylate_Cyclase"/>
</dbReference>
<dbReference type="SMART" id="SM00267">
    <property type="entry name" value="GGDEF"/>
    <property type="match status" value="1"/>
</dbReference>
<sequence length="242" mass="28284">MPKGDKHKEIIRIVLDKRCNIEYTSIDNQNAISYIEKLKILQRLSDDLPFQYELGDYYVTLDKVNITNKLYYLITIVDEYNKCSNCSKVFIDKVTGLYNRNYWERFINDEMLNLRTESFTLIIIDVDNLKRINDIHGHTAGDKAIEIVGEGIKKCIRKNDVGLRYGGDEFIILLFKQDKNIAYKIIERIRREIHNLSVDYGLNIQFSAGVAYSNSLKNMVDIITMADKDLYREKALKKTNEC</sequence>
<name>A0A6N7XX24_9FIRM</name>
<dbReference type="SUPFAM" id="SSF55073">
    <property type="entry name" value="Nucleotide cyclase"/>
    <property type="match status" value="1"/>
</dbReference>